<name>A0AAJ6L9V9_ACIJO</name>
<evidence type="ECO:0000313" key="2">
    <source>
        <dbReference type="Proteomes" id="UP001244586"/>
    </source>
</evidence>
<dbReference type="Proteomes" id="UP001244586">
    <property type="component" value="Chromosome"/>
</dbReference>
<protein>
    <submittedName>
        <fullName evidence="1">Uncharacterized protein</fullName>
    </submittedName>
</protein>
<evidence type="ECO:0000313" key="1">
    <source>
        <dbReference type="EMBL" id="WMG16747.1"/>
    </source>
</evidence>
<dbReference type="EMBL" id="CP121776">
    <property type="protein sequence ID" value="WMG16747.1"/>
    <property type="molecule type" value="Genomic_DNA"/>
</dbReference>
<keyword evidence="2" id="KW-1185">Reference proteome</keyword>
<dbReference type="AlphaFoldDB" id="A0AAJ6L9V9"/>
<gene>
    <name evidence="1" type="ORF">QBJ73_09870</name>
</gene>
<dbReference type="RefSeq" id="WP_228141073.1">
    <property type="nucleotide sequence ID" value="NZ_CP037424.1"/>
</dbReference>
<organism evidence="1 2">
    <name type="scientific">Acinetobacter johnsonii</name>
    <dbReference type="NCBI Taxonomy" id="40214"/>
    <lineage>
        <taxon>Bacteria</taxon>
        <taxon>Pseudomonadati</taxon>
        <taxon>Pseudomonadota</taxon>
        <taxon>Gammaproteobacteria</taxon>
        <taxon>Moraxellales</taxon>
        <taxon>Moraxellaceae</taxon>
        <taxon>Acinetobacter</taxon>
    </lineage>
</organism>
<proteinExistence type="predicted"/>
<reference evidence="1 2" key="1">
    <citation type="submission" date="2023-04" db="EMBL/GenBank/DDBJ databases">
        <title>Acinetobacter johnsonii isolate AYTCM encoding NDM-1, OXA-58 and PER-1.</title>
        <authorList>
            <person name="Tian C."/>
            <person name="Wang S."/>
            <person name="Fan X."/>
            <person name="Xia D."/>
        </authorList>
    </citation>
    <scope>NUCLEOTIDE SEQUENCE [LARGE SCALE GENOMIC DNA]</scope>
    <source>
        <strain evidence="1 2">AYTCM</strain>
    </source>
</reference>
<sequence length="296" mass="33804">MENSEILTIDTKYEIYYTNKNFIPIDEILSSLKSLESNIHYTSKFIEKIYPDFKVVDSEIFIENLHSGSLDLKLIIRKSLHATKNSRKTISAAMPSKETIKDIVKQGTIALIIEGAKLAIPTPQTPTINQTITINNVVNVQTMNISQNDYQSVIDKIPQKALAENAINIAKPAKLEDTAEIKFNPNDKDEVIFDRSVLDPIPSNYVQQEQQQREKFLQDIKLSIYASDKDRRENGWAGSIHSLNHNRMRLKLNESIKPDQLHGKTEVTASVMVHEKFNKNTKKYEISYIEVLGFKP</sequence>
<accession>A0AAJ6L9V9</accession>